<protein>
    <submittedName>
        <fullName evidence="1">Uncharacterized protein</fullName>
    </submittedName>
</protein>
<reference evidence="1 2" key="1">
    <citation type="submission" date="2017-02" db="EMBL/GenBank/DDBJ databases">
        <authorList>
            <person name="Peterson S.W."/>
        </authorList>
    </citation>
    <scope>NUCLEOTIDE SEQUENCE [LARGE SCALE GENOMIC DNA]</scope>
    <source>
        <strain evidence="1 2">DSM 22335</strain>
    </source>
</reference>
<dbReference type="OrthoDB" id="665528at2"/>
<name>A0A1T4K9P7_9BACT</name>
<dbReference type="STRING" id="413434.SAMN04488132_101547"/>
<dbReference type="AlphaFoldDB" id="A0A1T4K9P7"/>
<dbReference type="RefSeq" id="WP_078829876.1">
    <property type="nucleotide sequence ID" value="NZ_FUWH01000001.1"/>
</dbReference>
<accession>A0A1T4K9P7</accession>
<gene>
    <name evidence="1" type="ORF">SAMN04488132_101547</name>
</gene>
<proteinExistence type="predicted"/>
<keyword evidence="2" id="KW-1185">Reference proteome</keyword>
<evidence type="ECO:0000313" key="1">
    <source>
        <dbReference type="EMBL" id="SJZ39035.1"/>
    </source>
</evidence>
<sequence>MKKKVCFSALLIGVLLSSCTKNNDFIKTELEKALPSIELTSLGLMLQTGPFAQTDVIQVTFGGAVTQSEAGTFDIAWYDAPSSGTAKLVDSVHFNSWTETAATSNANNAIATTSIPTSYPNTTAFAGNLLLKLTKLPAGNKSYTLRAYARTKDNKMAAVSVSKLITIK</sequence>
<organism evidence="1 2">
    <name type="scientific">Sediminibacterium ginsengisoli</name>
    <dbReference type="NCBI Taxonomy" id="413434"/>
    <lineage>
        <taxon>Bacteria</taxon>
        <taxon>Pseudomonadati</taxon>
        <taxon>Bacteroidota</taxon>
        <taxon>Chitinophagia</taxon>
        <taxon>Chitinophagales</taxon>
        <taxon>Chitinophagaceae</taxon>
        <taxon>Sediminibacterium</taxon>
    </lineage>
</organism>
<dbReference type="PROSITE" id="PS51257">
    <property type="entry name" value="PROKAR_LIPOPROTEIN"/>
    <property type="match status" value="1"/>
</dbReference>
<dbReference type="Proteomes" id="UP000190888">
    <property type="component" value="Unassembled WGS sequence"/>
</dbReference>
<dbReference type="EMBL" id="FUWH01000001">
    <property type="protein sequence ID" value="SJZ39035.1"/>
    <property type="molecule type" value="Genomic_DNA"/>
</dbReference>
<evidence type="ECO:0000313" key="2">
    <source>
        <dbReference type="Proteomes" id="UP000190888"/>
    </source>
</evidence>